<reference evidence="7 8" key="1">
    <citation type="journal article" date="2015" name="Nature">
        <title>rRNA introns, odd ribosomes, and small enigmatic genomes across a large radiation of phyla.</title>
        <authorList>
            <person name="Brown C.T."/>
            <person name="Hug L.A."/>
            <person name="Thomas B.C."/>
            <person name="Sharon I."/>
            <person name="Castelle C.J."/>
            <person name="Singh A."/>
            <person name="Wilkins M.J."/>
            <person name="Williams K.H."/>
            <person name="Banfield J.F."/>
        </authorList>
    </citation>
    <scope>NUCLEOTIDE SEQUENCE [LARGE SCALE GENOMIC DNA]</scope>
</reference>
<sequence length="110" mass="12982">MRIKRGKDYLKRRKNILKQVKGYRWGRKSKIKLARVAILKAGAYAYRDRRNKKREIKKVWQVRINAAARELGDSYSKLRHKLRLANIKLDKKILSELATNFPAVFSKLTA</sequence>
<evidence type="ECO:0000256" key="4">
    <source>
        <dbReference type="ARBA" id="ARBA00035172"/>
    </source>
</evidence>
<evidence type="ECO:0000313" key="7">
    <source>
        <dbReference type="EMBL" id="KKS12616.1"/>
    </source>
</evidence>
<keyword evidence="3 5" id="KW-0687">Ribonucleoprotein</keyword>
<dbReference type="Proteomes" id="UP000034299">
    <property type="component" value="Unassembled WGS sequence"/>
</dbReference>
<evidence type="ECO:0000256" key="1">
    <source>
        <dbReference type="ARBA" id="ARBA00007698"/>
    </source>
</evidence>
<accession>A0A0G0YSH3</accession>
<evidence type="ECO:0000256" key="5">
    <source>
        <dbReference type="HAMAP-Rule" id="MF_00382"/>
    </source>
</evidence>
<name>A0A0G0YSH3_9BACT</name>
<comment type="similarity">
    <text evidence="1 5 6">Belongs to the bacterial ribosomal protein bL20 family.</text>
</comment>
<dbReference type="GO" id="GO:0006412">
    <property type="term" value="P:translation"/>
    <property type="evidence" value="ECO:0007669"/>
    <property type="project" value="InterPro"/>
</dbReference>
<proteinExistence type="inferred from homology"/>
<organism evidence="7 8">
    <name type="scientific">Candidatus Magasanikbacteria bacterium GW2011_GWA2_41_55</name>
    <dbReference type="NCBI Taxonomy" id="1619038"/>
    <lineage>
        <taxon>Bacteria</taxon>
        <taxon>Candidatus Magasanikiibacteriota</taxon>
    </lineage>
</organism>
<dbReference type="PANTHER" id="PTHR10986">
    <property type="entry name" value="39S RIBOSOMAL PROTEIN L20"/>
    <property type="match status" value="1"/>
</dbReference>
<dbReference type="NCBIfam" id="TIGR01032">
    <property type="entry name" value="rplT_bact"/>
    <property type="match status" value="1"/>
</dbReference>
<dbReference type="AlphaFoldDB" id="A0A0G0YSH3"/>
<dbReference type="Gene3D" id="1.10.1900.20">
    <property type="entry name" value="Ribosomal protein L20"/>
    <property type="match status" value="1"/>
</dbReference>
<dbReference type="GO" id="GO:0000027">
    <property type="term" value="P:ribosomal large subunit assembly"/>
    <property type="evidence" value="ECO:0007669"/>
    <property type="project" value="UniProtKB-UniRule"/>
</dbReference>
<protein>
    <recommendedName>
        <fullName evidence="4 5">Large ribosomal subunit protein bL20</fullName>
    </recommendedName>
</protein>
<keyword evidence="5 6" id="KW-0694">RNA-binding</keyword>
<dbReference type="SUPFAM" id="SSF74731">
    <property type="entry name" value="Ribosomal protein L20"/>
    <property type="match status" value="1"/>
</dbReference>
<dbReference type="InterPro" id="IPR005813">
    <property type="entry name" value="Ribosomal_bL20"/>
</dbReference>
<keyword evidence="5 6" id="KW-0699">rRNA-binding</keyword>
<dbReference type="GO" id="GO:0019843">
    <property type="term" value="F:rRNA binding"/>
    <property type="evidence" value="ECO:0007669"/>
    <property type="project" value="UniProtKB-UniRule"/>
</dbReference>
<evidence type="ECO:0000313" key="8">
    <source>
        <dbReference type="Proteomes" id="UP000034299"/>
    </source>
</evidence>
<dbReference type="GO" id="GO:1990904">
    <property type="term" value="C:ribonucleoprotein complex"/>
    <property type="evidence" value="ECO:0007669"/>
    <property type="project" value="UniProtKB-KW"/>
</dbReference>
<dbReference type="InterPro" id="IPR035566">
    <property type="entry name" value="Ribosomal_protein_bL20_C"/>
</dbReference>
<evidence type="ECO:0000256" key="6">
    <source>
        <dbReference type="RuleBase" id="RU000560"/>
    </source>
</evidence>
<dbReference type="CDD" id="cd07026">
    <property type="entry name" value="Ribosomal_L20"/>
    <property type="match status" value="1"/>
</dbReference>
<dbReference type="PATRIC" id="fig|1619038.3.peg.489"/>
<dbReference type="Pfam" id="PF00453">
    <property type="entry name" value="Ribosomal_L20"/>
    <property type="match status" value="1"/>
</dbReference>
<evidence type="ECO:0000256" key="3">
    <source>
        <dbReference type="ARBA" id="ARBA00023274"/>
    </source>
</evidence>
<dbReference type="HAMAP" id="MF_00382">
    <property type="entry name" value="Ribosomal_bL20"/>
    <property type="match status" value="1"/>
</dbReference>
<dbReference type="PRINTS" id="PR00062">
    <property type="entry name" value="RIBOSOMALL20"/>
</dbReference>
<gene>
    <name evidence="5" type="primary">rplT</name>
    <name evidence="7" type="ORF">UU69_C0029G0008</name>
</gene>
<comment type="function">
    <text evidence="5 6">Binds directly to 23S ribosomal RNA and is necessary for the in vitro assembly process of the 50S ribosomal subunit. It is not involved in the protein synthesizing functions of that subunit.</text>
</comment>
<evidence type="ECO:0000256" key="2">
    <source>
        <dbReference type="ARBA" id="ARBA00022980"/>
    </source>
</evidence>
<keyword evidence="2 5" id="KW-0689">Ribosomal protein</keyword>
<comment type="caution">
    <text evidence="7">The sequence shown here is derived from an EMBL/GenBank/DDBJ whole genome shotgun (WGS) entry which is preliminary data.</text>
</comment>
<dbReference type="EMBL" id="LCBP01000029">
    <property type="protein sequence ID" value="KKS12616.1"/>
    <property type="molecule type" value="Genomic_DNA"/>
</dbReference>
<dbReference type="GO" id="GO:0005840">
    <property type="term" value="C:ribosome"/>
    <property type="evidence" value="ECO:0007669"/>
    <property type="project" value="UniProtKB-KW"/>
</dbReference>
<dbReference type="GO" id="GO:0003735">
    <property type="term" value="F:structural constituent of ribosome"/>
    <property type="evidence" value="ECO:0007669"/>
    <property type="project" value="InterPro"/>
</dbReference>
<dbReference type="Gene3D" id="6.10.160.10">
    <property type="match status" value="1"/>
</dbReference>